<sequence>MVNENSTEENMVVTPWEVRGFVDYDKLIKKFGTKPFDENLQQRLAKFTDGDLHY</sequence>
<reference evidence="1" key="1">
    <citation type="journal article" date="2015" name="Nature">
        <title>Complex archaea that bridge the gap between prokaryotes and eukaryotes.</title>
        <authorList>
            <person name="Spang A."/>
            <person name="Saw J.H."/>
            <person name="Jorgensen S.L."/>
            <person name="Zaremba-Niedzwiedzka K."/>
            <person name="Martijn J."/>
            <person name="Lind A.E."/>
            <person name="van Eijk R."/>
            <person name="Schleper C."/>
            <person name="Guy L."/>
            <person name="Ettema T.J."/>
        </authorList>
    </citation>
    <scope>NUCLEOTIDE SEQUENCE</scope>
</reference>
<evidence type="ECO:0008006" key="2">
    <source>
        <dbReference type="Google" id="ProtNLM"/>
    </source>
</evidence>
<dbReference type="InterPro" id="IPR014729">
    <property type="entry name" value="Rossmann-like_a/b/a_fold"/>
</dbReference>
<feature type="non-terminal residue" evidence="1">
    <location>
        <position position="54"/>
    </location>
</feature>
<accession>A0A0F8WM67</accession>
<organism evidence="1">
    <name type="scientific">marine sediment metagenome</name>
    <dbReference type="NCBI Taxonomy" id="412755"/>
    <lineage>
        <taxon>unclassified sequences</taxon>
        <taxon>metagenomes</taxon>
        <taxon>ecological metagenomes</taxon>
    </lineage>
</organism>
<dbReference type="Gene3D" id="3.40.50.620">
    <property type="entry name" value="HUPs"/>
    <property type="match status" value="1"/>
</dbReference>
<protein>
    <recommendedName>
        <fullName evidence="2">Tryptophan--tRNA ligase</fullName>
    </recommendedName>
</protein>
<comment type="caution">
    <text evidence="1">The sequence shown here is derived from an EMBL/GenBank/DDBJ whole genome shotgun (WGS) entry which is preliminary data.</text>
</comment>
<dbReference type="AlphaFoldDB" id="A0A0F8WM67"/>
<proteinExistence type="predicted"/>
<evidence type="ECO:0000313" key="1">
    <source>
        <dbReference type="EMBL" id="KKK49340.1"/>
    </source>
</evidence>
<name>A0A0F8WM67_9ZZZZ</name>
<dbReference type="EMBL" id="LAZR01068597">
    <property type="protein sequence ID" value="KKK49340.1"/>
    <property type="molecule type" value="Genomic_DNA"/>
</dbReference>
<gene>
    <name evidence="1" type="ORF">LCGC14_3136040</name>
</gene>